<comment type="similarity">
    <text evidence="2">Belongs to the enolase family.</text>
</comment>
<dbReference type="EMBL" id="PHWZ01000628">
    <property type="protein sequence ID" value="TEY34361.1"/>
    <property type="molecule type" value="Genomic_DNA"/>
</dbReference>
<dbReference type="AlphaFoldDB" id="A0A4Y8CI57"/>
<dbReference type="SMART" id="SM01192">
    <property type="entry name" value="Enolase_C"/>
    <property type="match status" value="1"/>
</dbReference>
<evidence type="ECO:0000256" key="1">
    <source>
        <dbReference type="ARBA" id="ARBA00005031"/>
    </source>
</evidence>
<gene>
    <name evidence="7" type="ORF">BOTCAL_0631g00020</name>
</gene>
<dbReference type="Pfam" id="PF00113">
    <property type="entry name" value="Enolase_C"/>
    <property type="match status" value="1"/>
</dbReference>
<dbReference type="OrthoDB" id="1739814at2759"/>
<dbReference type="PANTHER" id="PTHR11902:SF6">
    <property type="entry name" value="ENOLASE"/>
    <property type="match status" value="1"/>
</dbReference>
<reference evidence="7 8" key="1">
    <citation type="submission" date="2017-11" db="EMBL/GenBank/DDBJ databases">
        <title>Comparative genomics of Botrytis spp.</title>
        <authorList>
            <person name="Valero-Jimenez C.A."/>
            <person name="Tapia P."/>
            <person name="Veloso J."/>
            <person name="Silva-Moreno E."/>
            <person name="Staats M."/>
            <person name="Valdes J.H."/>
            <person name="Van Kan J.A.L."/>
        </authorList>
    </citation>
    <scope>NUCLEOTIDE SEQUENCE [LARGE SCALE GENOMIC DNA]</scope>
    <source>
        <strain evidence="7 8">MUCL2830</strain>
    </source>
</reference>
<keyword evidence="8" id="KW-1185">Reference proteome</keyword>
<dbReference type="PANTHER" id="PTHR11902">
    <property type="entry name" value="ENOLASE"/>
    <property type="match status" value="1"/>
</dbReference>
<keyword evidence="4" id="KW-0324">Glycolysis</keyword>
<proteinExistence type="inferred from homology"/>
<dbReference type="UniPathway" id="UPA00109">
    <property type="reaction ID" value="UER00187"/>
</dbReference>
<organism evidence="7 8">
    <name type="scientific">Botryotinia calthae</name>
    <dbReference type="NCBI Taxonomy" id="38488"/>
    <lineage>
        <taxon>Eukaryota</taxon>
        <taxon>Fungi</taxon>
        <taxon>Dikarya</taxon>
        <taxon>Ascomycota</taxon>
        <taxon>Pezizomycotina</taxon>
        <taxon>Leotiomycetes</taxon>
        <taxon>Helotiales</taxon>
        <taxon>Sclerotiniaceae</taxon>
        <taxon>Botryotinia</taxon>
    </lineage>
</organism>
<dbReference type="InterPro" id="IPR036849">
    <property type="entry name" value="Enolase-like_C_sf"/>
</dbReference>
<evidence type="ECO:0000313" key="8">
    <source>
        <dbReference type="Proteomes" id="UP000297299"/>
    </source>
</evidence>
<dbReference type="Gene3D" id="3.20.20.120">
    <property type="entry name" value="Enolase-like C-terminal domain"/>
    <property type="match status" value="1"/>
</dbReference>
<sequence length="178" mass="19761">MQHLANSKSDVYNLGFKEEDTAASETRLNALELRDSYHYLPEKHPIVLLEDSFVKSNWAAWTTFNQTCHIELDCNNLLTTNTERIKIAEEKKACNPLLLKINQTGTVTEAMEACVLNLSNMTITLLISKSDNKKLACSFGTSVFVSHCSGEATDVFIADLTVAFGTGHFEYSSACRGE</sequence>
<dbReference type="EC" id="4.2.1.11" evidence="3"/>
<dbReference type="STRING" id="38488.A0A4Y8CI57"/>
<evidence type="ECO:0000256" key="5">
    <source>
        <dbReference type="ARBA" id="ARBA00023239"/>
    </source>
</evidence>
<feature type="domain" description="Enolase C-terminal TIM barrel" evidence="6">
    <location>
        <begin position="5"/>
        <end position="178"/>
    </location>
</feature>
<dbReference type="GO" id="GO:0000015">
    <property type="term" value="C:phosphopyruvate hydratase complex"/>
    <property type="evidence" value="ECO:0007669"/>
    <property type="project" value="InterPro"/>
</dbReference>
<dbReference type="SUPFAM" id="SSF51604">
    <property type="entry name" value="Enolase C-terminal domain-like"/>
    <property type="match status" value="1"/>
</dbReference>
<keyword evidence="5" id="KW-0456">Lyase</keyword>
<dbReference type="GO" id="GO:0006096">
    <property type="term" value="P:glycolytic process"/>
    <property type="evidence" value="ECO:0007669"/>
    <property type="project" value="UniProtKB-UniPathway"/>
</dbReference>
<accession>A0A4Y8CI57</accession>
<dbReference type="GO" id="GO:0000287">
    <property type="term" value="F:magnesium ion binding"/>
    <property type="evidence" value="ECO:0007669"/>
    <property type="project" value="InterPro"/>
</dbReference>
<dbReference type="GO" id="GO:0004634">
    <property type="term" value="F:phosphopyruvate hydratase activity"/>
    <property type="evidence" value="ECO:0007669"/>
    <property type="project" value="UniProtKB-EC"/>
</dbReference>
<comment type="caution">
    <text evidence="7">The sequence shown here is derived from an EMBL/GenBank/DDBJ whole genome shotgun (WGS) entry which is preliminary data.</text>
</comment>
<evidence type="ECO:0000259" key="6">
    <source>
        <dbReference type="SMART" id="SM01192"/>
    </source>
</evidence>
<evidence type="ECO:0000256" key="3">
    <source>
        <dbReference type="ARBA" id="ARBA00012058"/>
    </source>
</evidence>
<protein>
    <recommendedName>
        <fullName evidence="3">phosphopyruvate hydratase</fullName>
        <ecNumber evidence="3">4.2.1.11</ecNumber>
    </recommendedName>
</protein>
<dbReference type="InterPro" id="IPR020810">
    <property type="entry name" value="Enolase_C"/>
</dbReference>
<comment type="pathway">
    <text evidence="1">Carbohydrate degradation; glycolysis; pyruvate from D-glyceraldehyde 3-phosphate: step 4/5.</text>
</comment>
<evidence type="ECO:0000256" key="4">
    <source>
        <dbReference type="ARBA" id="ARBA00023152"/>
    </source>
</evidence>
<dbReference type="InterPro" id="IPR000941">
    <property type="entry name" value="Enolase"/>
</dbReference>
<evidence type="ECO:0000313" key="7">
    <source>
        <dbReference type="EMBL" id="TEY34361.1"/>
    </source>
</evidence>
<name>A0A4Y8CI57_9HELO</name>
<evidence type="ECO:0000256" key="2">
    <source>
        <dbReference type="ARBA" id="ARBA00009604"/>
    </source>
</evidence>
<dbReference type="Proteomes" id="UP000297299">
    <property type="component" value="Unassembled WGS sequence"/>
</dbReference>